<comment type="cofactor">
    <cofactor evidence="1">
        <name>pyrroloquinoline quinone</name>
        <dbReference type="ChEBI" id="CHEBI:58442"/>
    </cofactor>
</comment>
<gene>
    <name evidence="5" type="ORF">G8770_01170</name>
</gene>
<dbReference type="RefSeq" id="WP_167180893.1">
    <property type="nucleotide sequence ID" value="NZ_JAAONZ010000001.1"/>
</dbReference>
<dbReference type="SUPFAM" id="SSF50998">
    <property type="entry name" value="Quinoprotein alcohol dehydrogenase-like"/>
    <property type="match status" value="1"/>
</dbReference>
<dbReference type="Proteomes" id="UP000787472">
    <property type="component" value="Unassembled WGS sequence"/>
</dbReference>
<dbReference type="Gene3D" id="2.140.10.10">
    <property type="entry name" value="Quinoprotein alcohol dehydrogenase-like superfamily"/>
    <property type="match status" value="1"/>
</dbReference>
<evidence type="ECO:0000313" key="6">
    <source>
        <dbReference type="Proteomes" id="UP000787472"/>
    </source>
</evidence>
<evidence type="ECO:0000313" key="5">
    <source>
        <dbReference type="EMBL" id="NHO64154.1"/>
    </source>
</evidence>
<dbReference type="CDD" id="cd10280">
    <property type="entry name" value="PQQ_mGDH"/>
    <property type="match status" value="1"/>
</dbReference>
<dbReference type="InterPro" id="IPR017511">
    <property type="entry name" value="PQQ_mDH"/>
</dbReference>
<feature type="domain" description="Pyrrolo-quinoline quinone repeat" evidence="4">
    <location>
        <begin position="49"/>
        <end position="649"/>
    </location>
</feature>
<comment type="caution">
    <text evidence="5">The sequence shown here is derived from an EMBL/GenBank/DDBJ whole genome shotgun (WGS) entry which is preliminary data.</text>
</comment>
<protein>
    <submittedName>
        <fullName evidence="5">Pyrroloquinoline quinone-dependent dehydrogenase</fullName>
    </submittedName>
</protein>
<evidence type="ECO:0000256" key="1">
    <source>
        <dbReference type="ARBA" id="ARBA00001931"/>
    </source>
</evidence>
<dbReference type="GO" id="GO:0048038">
    <property type="term" value="F:quinone binding"/>
    <property type="evidence" value="ECO:0007669"/>
    <property type="project" value="InterPro"/>
</dbReference>
<proteinExistence type="inferred from homology"/>
<dbReference type="Pfam" id="PF01011">
    <property type="entry name" value="PQQ"/>
    <property type="match status" value="1"/>
</dbReference>
<name>A0A9E5JPL2_9GAMM</name>
<keyword evidence="3" id="KW-0560">Oxidoreductase</keyword>
<dbReference type="GO" id="GO:0016614">
    <property type="term" value="F:oxidoreductase activity, acting on CH-OH group of donors"/>
    <property type="evidence" value="ECO:0007669"/>
    <property type="project" value="InterPro"/>
</dbReference>
<comment type="similarity">
    <text evidence="2">Belongs to the bacterial PQQ dehydrogenase family.</text>
</comment>
<evidence type="ECO:0000256" key="2">
    <source>
        <dbReference type="ARBA" id="ARBA00008156"/>
    </source>
</evidence>
<keyword evidence="6" id="KW-1185">Reference proteome</keyword>
<accession>A0A9E5JPL2</accession>
<dbReference type="GO" id="GO:0016020">
    <property type="term" value="C:membrane"/>
    <property type="evidence" value="ECO:0007669"/>
    <property type="project" value="InterPro"/>
</dbReference>
<dbReference type="SMART" id="SM00564">
    <property type="entry name" value="PQQ"/>
    <property type="match status" value="5"/>
</dbReference>
<dbReference type="InterPro" id="IPR018391">
    <property type="entry name" value="PQQ_b-propeller_rpt"/>
</dbReference>
<sequence length="674" mass="72009">MPGCGFGKGLWPCLSLAVVVLGGCGNDVSQTGQSAPVVANFAAGLDQGWPQYRGDLAGSGFSASDQITPANVTQLKPVWTFSTGESQRSQAELKNTAFEATPVLLPAEAGGHLALCTPYNDVIALDPQTGEQRWRFDAHADRRGRRAGKCRGVSWWLDSEAAPGSECRSRIVTATHDRRLLAIDSLTGKACSGFGEGGEVKLYSPAEGFVPGDIASSSAPLIANGRIVVGSGVVDFQRAKTPHGTVQAYDVMTGKKVWQFNMIPTADSTPEVRASWPDNVGDVSGSANAWAPLSADPDHDLVFIPTGAPSPDFYGGLRPGNNLNANSVIALSLSTGQVVWRYQFVHHDLWDYDTPAMPLLTTVTQDGEDLPVVIQVTKQGYVFVLHRLTGVPVYPVTEMAVSQKAVAGEWVSPTQPKPAFMPTLMNTQINADDAWGLTPWDKSACRRAIAQLHNEGLFTPLQLNQFTVLMPGSLGGANWGGAVLWKEKNLMYVNVNTALFAARLVPNTQALSDGHLPQAGKTLRISMQGTPYSIENKTLLSPLGMPCVAPPWGKLMAVDLSTGDVRWESPLGSIHDMGPVKLPFHINWGTPNLGGAIVTGGGVVFIGATMDRQFRAFDALTGDVLWSHELPADGVASPMTYTLDGKQYVVISAGGHHMYGRPMSDQVIAFALQP</sequence>
<dbReference type="EMBL" id="JAAONZ010000001">
    <property type="protein sequence ID" value="NHO64154.1"/>
    <property type="molecule type" value="Genomic_DNA"/>
</dbReference>
<dbReference type="InterPro" id="IPR011047">
    <property type="entry name" value="Quinoprotein_ADH-like_sf"/>
</dbReference>
<dbReference type="AlphaFoldDB" id="A0A9E5JPL2"/>
<evidence type="ECO:0000259" key="4">
    <source>
        <dbReference type="Pfam" id="PF01011"/>
    </source>
</evidence>
<evidence type="ECO:0000256" key="3">
    <source>
        <dbReference type="ARBA" id="ARBA00023002"/>
    </source>
</evidence>
<reference evidence="5" key="1">
    <citation type="submission" date="2020-03" db="EMBL/GenBank/DDBJ databases">
        <authorList>
            <person name="Guo F."/>
        </authorList>
    </citation>
    <scope>NUCLEOTIDE SEQUENCE</scope>
    <source>
        <strain evidence="5">JCM 30134</strain>
    </source>
</reference>
<dbReference type="InterPro" id="IPR002372">
    <property type="entry name" value="PQQ_rpt_dom"/>
</dbReference>
<organism evidence="5 6">
    <name type="scientific">Pseudomaricurvus hydrocarbonicus</name>
    <dbReference type="NCBI Taxonomy" id="1470433"/>
    <lineage>
        <taxon>Bacteria</taxon>
        <taxon>Pseudomonadati</taxon>
        <taxon>Pseudomonadota</taxon>
        <taxon>Gammaproteobacteria</taxon>
        <taxon>Cellvibrionales</taxon>
        <taxon>Cellvibrionaceae</taxon>
        <taxon>Pseudomaricurvus</taxon>
    </lineage>
</organism>
<dbReference type="PANTHER" id="PTHR32303:SF4">
    <property type="entry name" value="QUINOPROTEIN GLUCOSE DEHYDROGENASE"/>
    <property type="match status" value="1"/>
</dbReference>
<dbReference type="PANTHER" id="PTHR32303">
    <property type="entry name" value="QUINOPROTEIN ALCOHOL DEHYDROGENASE (CYTOCHROME C)"/>
    <property type="match status" value="1"/>
</dbReference>